<comment type="caution">
    <text evidence="7">The sequence shown here is derived from an EMBL/GenBank/DDBJ whole genome shotgun (WGS) entry which is preliminary data.</text>
</comment>
<protein>
    <submittedName>
        <fullName evidence="7">FUSC family protein</fullName>
    </submittedName>
</protein>
<name>A0A4V4RDL6_9MICO</name>
<gene>
    <name evidence="7" type="ORF">D4765_16785</name>
</gene>
<accession>A0A4V4RDL6</accession>
<evidence type="ECO:0000313" key="8">
    <source>
        <dbReference type="Proteomes" id="UP000306192"/>
    </source>
</evidence>
<evidence type="ECO:0000259" key="6">
    <source>
        <dbReference type="Pfam" id="PF13515"/>
    </source>
</evidence>
<keyword evidence="8" id="KW-1185">Reference proteome</keyword>
<dbReference type="InterPro" id="IPR049453">
    <property type="entry name" value="Memb_transporter_dom"/>
</dbReference>
<evidence type="ECO:0000256" key="5">
    <source>
        <dbReference type="SAM" id="Phobius"/>
    </source>
</evidence>
<evidence type="ECO:0000256" key="2">
    <source>
        <dbReference type="ARBA" id="ARBA00022692"/>
    </source>
</evidence>
<organism evidence="7 8">
    <name type="scientific">Subtercola vilae</name>
    <dbReference type="NCBI Taxonomy" id="2056433"/>
    <lineage>
        <taxon>Bacteria</taxon>
        <taxon>Bacillati</taxon>
        <taxon>Actinomycetota</taxon>
        <taxon>Actinomycetes</taxon>
        <taxon>Micrococcales</taxon>
        <taxon>Microbacteriaceae</taxon>
        <taxon>Subtercola</taxon>
    </lineage>
</organism>
<dbReference type="GO" id="GO:0016020">
    <property type="term" value="C:membrane"/>
    <property type="evidence" value="ECO:0007669"/>
    <property type="project" value="UniProtKB-SubCell"/>
</dbReference>
<dbReference type="Pfam" id="PF13515">
    <property type="entry name" value="FUSC_2"/>
    <property type="match status" value="1"/>
</dbReference>
<evidence type="ECO:0000256" key="4">
    <source>
        <dbReference type="ARBA" id="ARBA00023136"/>
    </source>
</evidence>
<keyword evidence="2 5" id="KW-0812">Transmembrane</keyword>
<comment type="subcellular location">
    <subcellularLocation>
        <location evidence="1">Membrane</location>
        <topology evidence="1">Multi-pass membrane protein</topology>
    </subcellularLocation>
</comment>
<feature type="transmembrane region" description="Helical" evidence="5">
    <location>
        <begin position="89"/>
        <end position="111"/>
    </location>
</feature>
<feature type="domain" description="Integral membrane bound transporter" evidence="6">
    <location>
        <begin position="44"/>
        <end position="158"/>
    </location>
</feature>
<feature type="transmembrane region" description="Helical" evidence="5">
    <location>
        <begin position="21"/>
        <end position="41"/>
    </location>
</feature>
<proteinExistence type="predicted"/>
<evidence type="ECO:0000313" key="7">
    <source>
        <dbReference type="EMBL" id="TIH30804.1"/>
    </source>
</evidence>
<evidence type="ECO:0000256" key="3">
    <source>
        <dbReference type="ARBA" id="ARBA00022989"/>
    </source>
</evidence>
<evidence type="ECO:0000256" key="1">
    <source>
        <dbReference type="ARBA" id="ARBA00004141"/>
    </source>
</evidence>
<keyword evidence="3 5" id="KW-1133">Transmembrane helix</keyword>
<dbReference type="EMBL" id="QYRT01000048">
    <property type="protein sequence ID" value="TIH30804.1"/>
    <property type="molecule type" value="Genomic_DNA"/>
</dbReference>
<keyword evidence="4 5" id="KW-0472">Membrane</keyword>
<sequence>MVTKRSTSSVRAWARSGSLRSAASAWPIVQLVAAVVVAYSVSRFVLGHPSPVTAATVTLSSLGFVRDARPLRVLETAIGVTLGITLSEVILLAFGQGVAQLALAVVVTLVAARFFSPAPGFAIVAASQSALVAILPVVASGPFTRTADGLVGGATALLLTALIPRDARREARAEAKRVVATFSRIVASLVVELRRGDDNEVGRVLDEARTTQPLIDQWRTSLDSAIGIATLSPFLRRRLPELRRQRDLLAGLDLAVRDLRVVTRRLTVIMRDGRPRPEFADLLDRLVGAVNLLEQSIDDPLVRPLVRQNLILIAVKLSPDELFPGSSVIEGSVVMELRPLVMDLLTATGLTADEARAALPVLGA</sequence>
<feature type="transmembrane region" description="Helical" evidence="5">
    <location>
        <begin position="118"/>
        <end position="138"/>
    </location>
</feature>
<dbReference type="Proteomes" id="UP000306192">
    <property type="component" value="Unassembled WGS sequence"/>
</dbReference>
<dbReference type="AlphaFoldDB" id="A0A4V4RDL6"/>
<reference evidence="7 8" key="1">
    <citation type="journal article" date="2019" name="Microorganisms">
        <title>Systematic Affiliation and Genome Analysis of Subtercola vilae DB165(T) with Particular Emphasis on Cold Adaptation of an Isolate from a High-Altitude Cold Volcano Lake.</title>
        <authorList>
            <person name="Villalobos A.S."/>
            <person name="Wiese J."/>
            <person name="Imhoff J.F."/>
            <person name="Dorador C."/>
            <person name="Keller A."/>
            <person name="Hentschel U."/>
        </authorList>
    </citation>
    <scope>NUCLEOTIDE SEQUENCE [LARGE SCALE GENOMIC DNA]</scope>
    <source>
        <strain evidence="7 8">DB165</strain>
    </source>
</reference>